<comment type="similarity">
    <text evidence="6">Belongs to the peptidase M3B family.</text>
</comment>
<organism evidence="9 10">
    <name type="scientific">Aerococcus viridans (strain ATCC 11563 / DSM 20340 / CCUG 4311 / JCM 20461 / NBRC 12219 / NCTC 8251 / M1)</name>
    <dbReference type="NCBI Taxonomy" id="655812"/>
    <lineage>
        <taxon>Bacteria</taxon>
        <taxon>Bacillati</taxon>
        <taxon>Bacillota</taxon>
        <taxon>Bacilli</taxon>
        <taxon>Lactobacillales</taxon>
        <taxon>Aerococcaceae</taxon>
        <taxon>Aerococcus</taxon>
    </lineage>
</organism>
<sequence length="609" mass="69127">MKILLKKWRYIMAKIFEVKPRDEVDSAFQWDLTSIFPDDQAFENALSGFPAKADAFQDYKGTLDQGADQVVTVLEALLAMSRELETLYVYAHLKHDQDTGDNKYLTYNSQAGALLAQVSEKISWFEPEVLTVSEDVQKTLEDHAEYGHFFRGLFAKKAHVLSPNEEALLAGASEIFAGSSTTFSLLNNADLKFGKVKDEEGNDVTLSHGSYGVLLESADRSVRENAFKQLYATYEGVKNTNASLMSGNIKGHNYTAKIRHYDSARQKALDNNNIPESVYDTLVDTVRKNTNLLHEYVALRKDMLGLDDLQMWDMYTPLTGDAPVKFTYEEAKEITFKALAPLGDQYLKDLAKAFDEKWIDVYENEGKRSGAYSSGAYDTNPYILLNWQDSLNDLYTLVHELGHSMHSYYTRSNQPYVYGDYSIFVAEIASTTNENLLTSYLLDTIDDKDAQIYILNHYLDGVKGTIFRQTQFAEFEKFMHESDANGQPLTADFLSENYFELNKAYYGPSIGEDKTIALEWSRIPHFYMNYYVYQYATGFSAANTLAKRIVEGEDGAVDKYLNYLKSGSSDFPINVMQKAGIDMTNATYIEETFAQFEQRLAELKGLLNK</sequence>
<evidence type="ECO:0000256" key="5">
    <source>
        <dbReference type="ARBA" id="ARBA00023049"/>
    </source>
</evidence>
<evidence type="ECO:0000313" key="9">
    <source>
        <dbReference type="EMBL" id="EFG50351.1"/>
    </source>
</evidence>
<evidence type="ECO:0000259" key="7">
    <source>
        <dbReference type="Pfam" id="PF01432"/>
    </source>
</evidence>
<accession>A0ABP2IFS2</accession>
<proteinExistence type="inferred from homology"/>
<keyword evidence="3 6" id="KW-0378">Hydrolase</keyword>
<comment type="caution">
    <text evidence="9">The sequence shown here is derived from an EMBL/GenBank/DDBJ whole genome shotgun (WGS) entry which is preliminary data.</text>
</comment>
<dbReference type="PANTHER" id="PTHR11804:SF84">
    <property type="entry name" value="SACCHAROLYSIN"/>
    <property type="match status" value="1"/>
</dbReference>
<evidence type="ECO:0000259" key="8">
    <source>
        <dbReference type="Pfam" id="PF08439"/>
    </source>
</evidence>
<dbReference type="InterPro" id="IPR045090">
    <property type="entry name" value="Pept_M3A_M3B"/>
</dbReference>
<comment type="cofactor">
    <cofactor evidence="6">
        <name>Zn(2+)</name>
        <dbReference type="ChEBI" id="CHEBI:29105"/>
    </cofactor>
    <text evidence="6">Binds 1 zinc ion.</text>
</comment>
<keyword evidence="10" id="KW-1185">Reference proteome</keyword>
<feature type="domain" description="Oligopeptidase F N-terminal" evidence="8">
    <location>
        <begin position="136"/>
        <end position="193"/>
    </location>
</feature>
<keyword evidence="1 6" id="KW-0645">Protease</keyword>
<evidence type="ECO:0000256" key="2">
    <source>
        <dbReference type="ARBA" id="ARBA00022723"/>
    </source>
</evidence>
<evidence type="ECO:0000313" key="10">
    <source>
        <dbReference type="Proteomes" id="UP000003764"/>
    </source>
</evidence>
<keyword evidence="4 6" id="KW-0862">Zinc</keyword>
<evidence type="ECO:0000256" key="4">
    <source>
        <dbReference type="ARBA" id="ARBA00022833"/>
    </source>
</evidence>
<dbReference type="GO" id="GO:0016787">
    <property type="term" value="F:hydrolase activity"/>
    <property type="evidence" value="ECO:0007669"/>
    <property type="project" value="UniProtKB-KW"/>
</dbReference>
<dbReference type="Gene3D" id="1.10.287.830">
    <property type="entry name" value="putative peptidase helix hairpin domain like"/>
    <property type="match status" value="1"/>
</dbReference>
<dbReference type="EC" id="3.4.24.-" evidence="6"/>
<dbReference type="Pfam" id="PF08439">
    <property type="entry name" value="Peptidase_M3_N"/>
    <property type="match status" value="1"/>
</dbReference>
<evidence type="ECO:0000256" key="6">
    <source>
        <dbReference type="RuleBase" id="RU368091"/>
    </source>
</evidence>
<feature type="domain" description="Peptidase M3A/M3B catalytic" evidence="7">
    <location>
        <begin position="213"/>
        <end position="593"/>
    </location>
</feature>
<comment type="function">
    <text evidence="6">Has oligopeptidase activity and degrades a variety of small bioactive peptides.</text>
</comment>
<dbReference type="PANTHER" id="PTHR11804">
    <property type="entry name" value="PROTEASE M3 THIMET OLIGOPEPTIDASE-RELATED"/>
    <property type="match status" value="1"/>
</dbReference>
<gene>
    <name evidence="9" type="primary">pepF</name>
    <name evidence="9" type="ORF">HMPREF0061_0308</name>
</gene>
<dbReference type="Gene3D" id="1.10.1370.20">
    <property type="entry name" value="Oligoendopeptidase f, C-terminal domain"/>
    <property type="match status" value="1"/>
</dbReference>
<dbReference type="EMBL" id="ADNT01000026">
    <property type="protein sequence ID" value="EFG50351.1"/>
    <property type="molecule type" value="Genomic_DNA"/>
</dbReference>
<dbReference type="InterPro" id="IPR042088">
    <property type="entry name" value="OligoPept_F_C"/>
</dbReference>
<evidence type="ECO:0000256" key="1">
    <source>
        <dbReference type="ARBA" id="ARBA00022670"/>
    </source>
</evidence>
<dbReference type="CDD" id="cd09608">
    <property type="entry name" value="M3B_PepF"/>
    <property type="match status" value="1"/>
</dbReference>
<name>A0ABP2IFS2_AERVM</name>
<dbReference type="SUPFAM" id="SSF55486">
    <property type="entry name" value="Metalloproteases ('zincins'), catalytic domain"/>
    <property type="match status" value="1"/>
</dbReference>
<protein>
    <recommendedName>
        <fullName evidence="6">Oligopeptidase F</fullName>
        <ecNumber evidence="6">3.4.24.-</ecNumber>
    </recommendedName>
</protein>
<dbReference type="InterPro" id="IPR001567">
    <property type="entry name" value="Pept_M3A_M3B_dom"/>
</dbReference>
<reference evidence="9 10" key="1">
    <citation type="submission" date="2010-04" db="EMBL/GenBank/DDBJ databases">
        <authorList>
            <person name="Muzny D."/>
            <person name="Qin X."/>
            <person name="Deng J."/>
            <person name="Jiang H."/>
            <person name="Liu Y."/>
            <person name="Qu J."/>
            <person name="Song X.-Z."/>
            <person name="Zhang L."/>
            <person name="Thornton R."/>
            <person name="Coyle M."/>
            <person name="Francisco L."/>
            <person name="Jackson L."/>
            <person name="Javaid M."/>
            <person name="Korchina V."/>
            <person name="Kovar C."/>
            <person name="Mata R."/>
            <person name="Mathew T."/>
            <person name="Ngo R."/>
            <person name="Nguyen L."/>
            <person name="Nguyen N."/>
            <person name="Okwuonu G."/>
            <person name="Ongeri F."/>
            <person name="Pham C."/>
            <person name="Simmons D."/>
            <person name="Wilczek-Boney K."/>
            <person name="Hale W."/>
            <person name="Jakkamsetti A."/>
            <person name="Pham P."/>
            <person name="Ruth R."/>
            <person name="San Lucas F."/>
            <person name="Warren J."/>
            <person name="Zhang J."/>
            <person name="Zhao Z."/>
            <person name="Zhou C."/>
            <person name="Zhu D."/>
            <person name="Lee S."/>
            <person name="Bess C."/>
            <person name="Blankenburg K."/>
            <person name="Forbes L."/>
            <person name="Fu Q."/>
            <person name="Gubbala S."/>
            <person name="Hirani K."/>
            <person name="Jayaseelan J.C."/>
            <person name="Lara F."/>
            <person name="Munidasa M."/>
            <person name="Palculict T."/>
            <person name="Patil S."/>
            <person name="Pu L.-L."/>
            <person name="Saada N."/>
            <person name="Tang L."/>
            <person name="Weissenberger G."/>
            <person name="Zhu Y."/>
            <person name="Hemphill L."/>
            <person name="Shang Y."/>
            <person name="Youmans B."/>
            <person name="Ayvaz T."/>
            <person name="Ross M."/>
            <person name="Santibanez J."/>
            <person name="Aqrawi P."/>
            <person name="Gross S."/>
            <person name="Joshi V."/>
            <person name="Fowler G."/>
            <person name="Nazareth L."/>
            <person name="Reid J."/>
            <person name="Worley K."/>
            <person name="Petrosino J."/>
            <person name="Highlander S."/>
            <person name="Gibbs R."/>
            <person name="Gibbs R."/>
        </authorList>
    </citation>
    <scope>NUCLEOTIDE SEQUENCE [LARGE SCALE GENOMIC DNA]</scope>
    <source>
        <strain evidence="9 10">ATCC 11563</strain>
    </source>
</reference>
<dbReference type="NCBIfam" id="TIGR00181">
    <property type="entry name" value="pepF"/>
    <property type="match status" value="1"/>
</dbReference>
<dbReference type="Proteomes" id="UP000003764">
    <property type="component" value="Unassembled WGS sequence"/>
</dbReference>
<evidence type="ECO:0000256" key="3">
    <source>
        <dbReference type="ARBA" id="ARBA00022801"/>
    </source>
</evidence>
<keyword evidence="2 6" id="KW-0479">Metal-binding</keyword>
<dbReference type="InterPro" id="IPR013647">
    <property type="entry name" value="OligopepF_N_dom"/>
</dbReference>
<dbReference type="Pfam" id="PF01432">
    <property type="entry name" value="Peptidase_M3"/>
    <property type="match status" value="1"/>
</dbReference>
<keyword evidence="5 6" id="KW-0482">Metalloprotease</keyword>
<dbReference type="Gene3D" id="1.20.140.70">
    <property type="entry name" value="Oligopeptidase f, N-terminal domain"/>
    <property type="match status" value="1"/>
</dbReference>
<dbReference type="InterPro" id="IPR004438">
    <property type="entry name" value="Peptidase_M3B"/>
</dbReference>